<dbReference type="EMBL" id="FNXF01000005">
    <property type="protein sequence ID" value="SEH84560.1"/>
    <property type="molecule type" value="Genomic_DNA"/>
</dbReference>
<evidence type="ECO:0000256" key="9">
    <source>
        <dbReference type="ARBA" id="ARBA00022989"/>
    </source>
</evidence>
<dbReference type="STRING" id="173990.SAMN05660691_01748"/>
<dbReference type="PANTHER" id="PTHR47755">
    <property type="entry name" value="CELL DIVISION PROTEIN FTSX"/>
    <property type="match status" value="1"/>
</dbReference>
<dbReference type="InterPro" id="IPR003838">
    <property type="entry name" value="ABC3_permease_C"/>
</dbReference>
<comment type="subcellular location">
    <subcellularLocation>
        <location evidence="1">Cell inner membrane</location>
        <topology evidence="1">Multi-pass membrane protein</topology>
    </subcellularLocation>
</comment>
<dbReference type="Proteomes" id="UP000199371">
    <property type="component" value="Unassembled WGS sequence"/>
</dbReference>
<evidence type="ECO:0000256" key="1">
    <source>
        <dbReference type="ARBA" id="ARBA00004429"/>
    </source>
</evidence>
<keyword evidence="9 13" id="KW-1133">Transmembrane helix</keyword>
<proteinExistence type="inferred from homology"/>
<keyword evidence="8 13" id="KW-0812">Transmembrane</keyword>
<feature type="domain" description="ABC3 transporter permease C-terminal" evidence="14">
    <location>
        <begin position="200"/>
        <end position="317"/>
    </location>
</feature>
<dbReference type="Gene3D" id="3.30.70.3040">
    <property type="match status" value="1"/>
</dbReference>
<comment type="similarity">
    <text evidence="2 12">Belongs to the ABC-4 integral membrane protein family. FtsX subfamily.</text>
</comment>
<keyword evidence="17" id="KW-1185">Reference proteome</keyword>
<evidence type="ECO:0000256" key="8">
    <source>
        <dbReference type="ARBA" id="ARBA00022692"/>
    </source>
</evidence>
<evidence type="ECO:0000256" key="2">
    <source>
        <dbReference type="ARBA" id="ARBA00007379"/>
    </source>
</evidence>
<comment type="subunit">
    <text evidence="3">Forms a membrane-associated complex with FtsE.</text>
</comment>
<dbReference type="Pfam" id="PF18075">
    <property type="entry name" value="FtsX_ECD"/>
    <property type="match status" value="1"/>
</dbReference>
<keyword evidence="11 12" id="KW-0131">Cell cycle</keyword>
<dbReference type="GO" id="GO:0005886">
    <property type="term" value="C:plasma membrane"/>
    <property type="evidence" value="ECO:0007669"/>
    <property type="project" value="UniProtKB-SubCell"/>
</dbReference>
<feature type="transmembrane region" description="Helical" evidence="13">
    <location>
        <begin position="291"/>
        <end position="313"/>
    </location>
</feature>
<gene>
    <name evidence="16" type="ORF">SAMN05660691_01748</name>
</gene>
<evidence type="ECO:0000259" key="14">
    <source>
        <dbReference type="Pfam" id="PF02687"/>
    </source>
</evidence>
<evidence type="ECO:0000256" key="7">
    <source>
        <dbReference type="ARBA" id="ARBA00022618"/>
    </source>
</evidence>
<evidence type="ECO:0000256" key="10">
    <source>
        <dbReference type="ARBA" id="ARBA00023136"/>
    </source>
</evidence>
<dbReference type="Pfam" id="PF02687">
    <property type="entry name" value="FtsX"/>
    <property type="match status" value="1"/>
</dbReference>
<keyword evidence="7 12" id="KW-0132">Cell division</keyword>
<evidence type="ECO:0000313" key="16">
    <source>
        <dbReference type="EMBL" id="SEH84560.1"/>
    </source>
</evidence>
<evidence type="ECO:0000256" key="4">
    <source>
        <dbReference type="ARBA" id="ARBA00021907"/>
    </source>
</evidence>
<dbReference type="InterPro" id="IPR004513">
    <property type="entry name" value="FtsX"/>
</dbReference>
<organism evidence="16 17">
    <name type="scientific">Rheinheimera pacifica</name>
    <dbReference type="NCBI Taxonomy" id="173990"/>
    <lineage>
        <taxon>Bacteria</taxon>
        <taxon>Pseudomonadati</taxon>
        <taxon>Pseudomonadota</taxon>
        <taxon>Gammaproteobacteria</taxon>
        <taxon>Chromatiales</taxon>
        <taxon>Chromatiaceae</taxon>
        <taxon>Rheinheimera</taxon>
    </lineage>
</organism>
<evidence type="ECO:0000256" key="12">
    <source>
        <dbReference type="PIRNR" id="PIRNR003097"/>
    </source>
</evidence>
<sequence length="327" mass="35790">MSILFSGRASSGASAHKISLGRRFVMFWVNHVRQALFSLGELWRTPSASILTIGVLGVSLTLPATLHLLVKNVQQVSDSFTQAAEISLFIKDGTDDRQINSLLKILQADNDIARVTHISKQQALAEFADVSGFGAALTYLTDNPLPDVLLVLPKNTSAGSARQLLDRLSKERIVEFGKLDIDWLTRLDAIVSLLRQAVLVIAILLLGAVLLIIGNTIRLSIMSKKDEIEVMKLVGATDAFIQRPFLYSGVWFGVFGGLLAFLIVEAMLWWLQGAIGSVTSLYDSEFRLMAFSVTEFFSLMLLAVLLGLTGSYLSVRRHISAIEPTGP</sequence>
<dbReference type="InterPro" id="IPR047590">
    <property type="entry name" value="FtsX_proteobact-type"/>
</dbReference>
<dbReference type="AlphaFoldDB" id="A0A1H6LIZ0"/>
<feature type="transmembrane region" description="Helical" evidence="13">
    <location>
        <begin position="193"/>
        <end position="214"/>
    </location>
</feature>
<evidence type="ECO:0000313" key="17">
    <source>
        <dbReference type="Proteomes" id="UP000199371"/>
    </source>
</evidence>
<evidence type="ECO:0000259" key="15">
    <source>
        <dbReference type="Pfam" id="PF18075"/>
    </source>
</evidence>
<evidence type="ECO:0000256" key="3">
    <source>
        <dbReference type="ARBA" id="ARBA00011160"/>
    </source>
</evidence>
<evidence type="ECO:0000256" key="6">
    <source>
        <dbReference type="ARBA" id="ARBA00022519"/>
    </source>
</evidence>
<dbReference type="OrthoDB" id="9813411at2"/>
<feature type="transmembrane region" description="Helical" evidence="13">
    <location>
        <begin position="250"/>
        <end position="271"/>
    </location>
</feature>
<dbReference type="PIRSF" id="PIRSF003097">
    <property type="entry name" value="FtsX"/>
    <property type="match status" value="1"/>
</dbReference>
<evidence type="ECO:0000256" key="11">
    <source>
        <dbReference type="ARBA" id="ARBA00023306"/>
    </source>
</evidence>
<protein>
    <recommendedName>
        <fullName evidence="4 12">Cell division protein FtsX</fullName>
    </recommendedName>
</protein>
<accession>A0A1H6LIZ0</accession>
<dbReference type="NCBIfam" id="TIGR00439">
    <property type="entry name" value="FtsX_Gneg"/>
    <property type="match status" value="1"/>
</dbReference>
<keyword evidence="6 12" id="KW-0997">Cell inner membrane</keyword>
<name>A0A1H6LIZ0_9GAMM</name>
<dbReference type="InterPro" id="IPR040690">
    <property type="entry name" value="FtsX_ECD"/>
</dbReference>
<feature type="domain" description="FtsX extracellular" evidence="15">
    <location>
        <begin position="85"/>
        <end position="169"/>
    </location>
</feature>
<dbReference type="GO" id="GO:0032153">
    <property type="term" value="C:cell division site"/>
    <property type="evidence" value="ECO:0007669"/>
    <property type="project" value="TreeGrafter"/>
</dbReference>
<comment type="function">
    <text evidence="12">Part of the ABC transporter FtsEX involved in cellular division.</text>
</comment>
<dbReference type="PANTHER" id="PTHR47755:SF1">
    <property type="entry name" value="CELL DIVISION PROTEIN FTSX"/>
    <property type="match status" value="1"/>
</dbReference>
<keyword evidence="5 12" id="KW-1003">Cell membrane</keyword>
<dbReference type="RefSeq" id="WP_092792375.1">
    <property type="nucleotide sequence ID" value="NZ_DASWWU010000004.1"/>
</dbReference>
<reference evidence="17" key="1">
    <citation type="submission" date="2016-10" db="EMBL/GenBank/DDBJ databases">
        <authorList>
            <person name="Varghese N."/>
            <person name="Submissions S."/>
        </authorList>
    </citation>
    <scope>NUCLEOTIDE SEQUENCE [LARGE SCALE GENOMIC DNA]</scope>
    <source>
        <strain evidence="17">DSM 17616</strain>
    </source>
</reference>
<keyword evidence="10 12" id="KW-0472">Membrane</keyword>
<evidence type="ECO:0000256" key="13">
    <source>
        <dbReference type="SAM" id="Phobius"/>
    </source>
</evidence>
<dbReference type="GO" id="GO:0051301">
    <property type="term" value="P:cell division"/>
    <property type="evidence" value="ECO:0007669"/>
    <property type="project" value="UniProtKB-KW"/>
</dbReference>
<evidence type="ECO:0000256" key="5">
    <source>
        <dbReference type="ARBA" id="ARBA00022475"/>
    </source>
</evidence>